<keyword evidence="2" id="KW-1185">Reference proteome</keyword>
<reference evidence="1 2" key="1">
    <citation type="submission" date="2018-06" db="EMBL/GenBank/DDBJ databases">
        <title>Genomic Encyclopedia of Archaeal and Bacterial Type Strains, Phase II (KMG-II): from individual species to whole genera.</title>
        <authorList>
            <person name="Goeker M."/>
        </authorList>
    </citation>
    <scope>NUCLEOTIDE SEQUENCE [LARGE SCALE GENOMIC DNA]</scope>
    <source>
        <strain evidence="1 2">DSM 21851</strain>
    </source>
</reference>
<gene>
    <name evidence="1" type="ORF">LX87_04125</name>
</gene>
<accession>A0A327WQP8</accession>
<dbReference type="OrthoDB" id="836926at2"/>
<dbReference type="Proteomes" id="UP000248790">
    <property type="component" value="Unassembled WGS sequence"/>
</dbReference>
<dbReference type="EMBL" id="QLMC01000005">
    <property type="protein sequence ID" value="RAJ94240.1"/>
    <property type="molecule type" value="Genomic_DNA"/>
</dbReference>
<comment type="caution">
    <text evidence="1">The sequence shown here is derived from an EMBL/GenBank/DDBJ whole genome shotgun (WGS) entry which is preliminary data.</text>
</comment>
<dbReference type="AlphaFoldDB" id="A0A327WQP8"/>
<name>A0A327WQP8_LARAB</name>
<evidence type="ECO:0000313" key="2">
    <source>
        <dbReference type="Proteomes" id="UP000248790"/>
    </source>
</evidence>
<protein>
    <submittedName>
        <fullName evidence="1">Uncharacterized protein</fullName>
    </submittedName>
</protein>
<sequence length="286" mass="32480">MKMPFVPCVLKTLGLTLFFFTLFDISSSCAQSFKERFKVNVRRLLNPNIYGTRANLKAKLIATSDGNLLDNQPIYYLKPDPKNGFNYLDYRIYNENEGGNVIIRPLNYASISSDDMSIRPVESEPDSINNARNYLFSVTPADFTVGTKVEKQVHLIAIPLLHPFKLRGRTSLGLGNEELKPTLTTDFTVGYSFGVRLRMGNYLRSNFFTLIPWGFGIGNTKYFNAKDLINKVDAAAVTYRTHGILFTLKKVNLGAFAGKDAMIYSQKDWAYQGKWWFSFGVGYQFK</sequence>
<organism evidence="1 2">
    <name type="scientific">Larkinella arboricola</name>
    <dbReference type="NCBI Taxonomy" id="643671"/>
    <lineage>
        <taxon>Bacteria</taxon>
        <taxon>Pseudomonadati</taxon>
        <taxon>Bacteroidota</taxon>
        <taxon>Cytophagia</taxon>
        <taxon>Cytophagales</taxon>
        <taxon>Spirosomataceae</taxon>
        <taxon>Larkinella</taxon>
    </lineage>
</organism>
<dbReference type="RefSeq" id="WP_111630145.1">
    <property type="nucleotide sequence ID" value="NZ_QLMC01000005.1"/>
</dbReference>
<evidence type="ECO:0000313" key="1">
    <source>
        <dbReference type="EMBL" id="RAJ94240.1"/>
    </source>
</evidence>
<proteinExistence type="predicted"/>